<sequence>LPVWRKSGCKKGALYRQTKEKEQMNGSTELLNGFPRGSPGRAGSRVQAEMSTETSFIEQSEEIDGDGSQLGIARKEQ</sequence>
<feature type="non-terminal residue" evidence="2">
    <location>
        <position position="1"/>
    </location>
</feature>
<reference evidence="3" key="1">
    <citation type="submission" date="2012-08" db="EMBL/GenBank/DDBJ databases">
        <title>The Genome Sequence of Wuchereria bancrofti.</title>
        <authorList>
            <person name="Nutman T.B."/>
            <person name="Fink D.L."/>
            <person name="Russ C."/>
            <person name="Young S."/>
            <person name="Zeng Q."/>
            <person name="Koehrsen M."/>
            <person name="Alvarado L."/>
            <person name="Berlin A."/>
            <person name="Chapman S.B."/>
            <person name="Chen Z."/>
            <person name="Freedman E."/>
            <person name="Gellesch M."/>
            <person name="Goldberg J."/>
            <person name="Griggs A."/>
            <person name="Gujja S."/>
            <person name="Heilman E.R."/>
            <person name="Heiman D."/>
            <person name="Hepburn T."/>
            <person name="Howarth C."/>
            <person name="Jen D."/>
            <person name="Larson L."/>
            <person name="Lewis B."/>
            <person name="Mehta T."/>
            <person name="Park D."/>
            <person name="Pearson M."/>
            <person name="Roberts A."/>
            <person name="Saif S."/>
            <person name="Shea T."/>
            <person name="Shenoy N."/>
            <person name="Sisk P."/>
            <person name="Stolte C."/>
            <person name="Sykes S."/>
            <person name="Walk T."/>
            <person name="White J."/>
            <person name="Yandava C."/>
            <person name="Haas B."/>
            <person name="Henn M.R."/>
            <person name="Nusbaum C."/>
            <person name="Birren B."/>
        </authorList>
    </citation>
    <scope>NUCLEOTIDE SEQUENCE [LARGE SCALE GENOMIC DNA]</scope>
    <source>
        <strain evidence="3">NA</strain>
    </source>
</reference>
<name>J9B7V5_WUCBA</name>
<dbReference type="AlphaFoldDB" id="J9B7V5"/>
<feature type="region of interest" description="Disordered" evidence="1">
    <location>
        <begin position="16"/>
        <end position="77"/>
    </location>
</feature>
<protein>
    <submittedName>
        <fullName evidence="2">Uncharacterized protein</fullName>
    </submittedName>
</protein>
<gene>
    <name evidence="2" type="ORF">WUBG_05980</name>
</gene>
<proteinExistence type="predicted"/>
<dbReference type="Proteomes" id="UP000004810">
    <property type="component" value="Unassembled WGS sequence"/>
</dbReference>
<evidence type="ECO:0000256" key="1">
    <source>
        <dbReference type="SAM" id="MobiDB-lite"/>
    </source>
</evidence>
<dbReference type="EMBL" id="ADBV01002421">
    <property type="protein sequence ID" value="EJW83110.1"/>
    <property type="molecule type" value="Genomic_DNA"/>
</dbReference>
<evidence type="ECO:0000313" key="2">
    <source>
        <dbReference type="EMBL" id="EJW83110.1"/>
    </source>
</evidence>
<accession>J9B7V5</accession>
<feature type="compositionally biased region" description="Polar residues" evidence="1">
    <location>
        <begin position="49"/>
        <end position="58"/>
    </location>
</feature>
<comment type="caution">
    <text evidence="2">The sequence shown here is derived from an EMBL/GenBank/DDBJ whole genome shotgun (WGS) entry which is preliminary data.</text>
</comment>
<organism evidence="2 3">
    <name type="scientific">Wuchereria bancrofti</name>
    <dbReference type="NCBI Taxonomy" id="6293"/>
    <lineage>
        <taxon>Eukaryota</taxon>
        <taxon>Metazoa</taxon>
        <taxon>Ecdysozoa</taxon>
        <taxon>Nematoda</taxon>
        <taxon>Chromadorea</taxon>
        <taxon>Rhabditida</taxon>
        <taxon>Spirurina</taxon>
        <taxon>Spiruromorpha</taxon>
        <taxon>Filarioidea</taxon>
        <taxon>Onchocercidae</taxon>
        <taxon>Wuchereria</taxon>
    </lineage>
</organism>
<evidence type="ECO:0000313" key="3">
    <source>
        <dbReference type="Proteomes" id="UP000004810"/>
    </source>
</evidence>